<keyword evidence="2" id="KW-0805">Transcription regulation</keyword>
<gene>
    <name evidence="6" type="ORF">OSO01_37650</name>
</gene>
<evidence type="ECO:0000256" key="2">
    <source>
        <dbReference type="ARBA" id="ARBA00023015"/>
    </source>
</evidence>
<dbReference type="PRINTS" id="PR00039">
    <property type="entry name" value="HTHLYSR"/>
</dbReference>
<dbReference type="InterPro" id="IPR000847">
    <property type="entry name" value="LysR_HTH_N"/>
</dbReference>
<dbReference type="Pfam" id="PF03466">
    <property type="entry name" value="LysR_substrate"/>
    <property type="match status" value="1"/>
</dbReference>
<dbReference type="InterPro" id="IPR036388">
    <property type="entry name" value="WH-like_DNA-bd_sf"/>
</dbReference>
<dbReference type="CDD" id="cd05466">
    <property type="entry name" value="PBP2_LTTR_substrate"/>
    <property type="match status" value="1"/>
</dbReference>
<keyword evidence="7" id="KW-1185">Reference proteome</keyword>
<dbReference type="PANTHER" id="PTHR30419:SF8">
    <property type="entry name" value="NITROGEN ASSIMILATION TRANSCRIPTIONAL ACTIVATOR-RELATED"/>
    <property type="match status" value="1"/>
</dbReference>
<proteinExistence type="inferred from homology"/>
<dbReference type="AlphaFoldDB" id="A0A511ZNK1"/>
<organism evidence="6 7">
    <name type="scientific">Oceanobacillus sojae</name>
    <dbReference type="NCBI Taxonomy" id="582851"/>
    <lineage>
        <taxon>Bacteria</taxon>
        <taxon>Bacillati</taxon>
        <taxon>Bacillota</taxon>
        <taxon>Bacilli</taxon>
        <taxon>Bacillales</taxon>
        <taxon>Bacillaceae</taxon>
        <taxon>Oceanobacillus</taxon>
    </lineage>
</organism>
<dbReference type="Proteomes" id="UP000321558">
    <property type="component" value="Unassembled WGS sequence"/>
</dbReference>
<dbReference type="Gene3D" id="1.10.10.10">
    <property type="entry name" value="Winged helix-like DNA-binding domain superfamily/Winged helix DNA-binding domain"/>
    <property type="match status" value="1"/>
</dbReference>
<dbReference type="OrthoDB" id="107670at2"/>
<dbReference type="GO" id="GO:0003700">
    <property type="term" value="F:DNA-binding transcription factor activity"/>
    <property type="evidence" value="ECO:0007669"/>
    <property type="project" value="InterPro"/>
</dbReference>
<reference evidence="6 7" key="1">
    <citation type="submission" date="2019-07" db="EMBL/GenBank/DDBJ databases">
        <title>Whole genome shotgun sequence of Oceanobacillus sojae NBRC 105379.</title>
        <authorList>
            <person name="Hosoyama A."/>
            <person name="Uohara A."/>
            <person name="Ohji S."/>
            <person name="Ichikawa N."/>
        </authorList>
    </citation>
    <scope>NUCLEOTIDE SEQUENCE [LARGE SCALE GENOMIC DNA]</scope>
    <source>
        <strain evidence="6 7">NBRC 105379</strain>
    </source>
</reference>
<dbReference type="Pfam" id="PF00126">
    <property type="entry name" value="HTH_1"/>
    <property type="match status" value="1"/>
</dbReference>
<evidence type="ECO:0000313" key="6">
    <source>
        <dbReference type="EMBL" id="GEN89026.1"/>
    </source>
</evidence>
<evidence type="ECO:0000256" key="1">
    <source>
        <dbReference type="ARBA" id="ARBA00009437"/>
    </source>
</evidence>
<dbReference type="Gene3D" id="3.40.190.290">
    <property type="match status" value="1"/>
</dbReference>
<sequence>MEIRLLRYFIAVANQQSISGAAKYLHISQPTLSRQLSDLETELGTSLFIRGNRKITLTTEGMFLLTKAKEIVELIDKTEANFNQPSEIISGEIYIGGGETEAMHFIANALKDLLKIHPDIQFHLYSGNADDIMEKLDNGLLDFGIVIEPTDKQKYDYIHLPASDVWGVLMHRDSPLAHKDSIQPSDLMDQPLLISRQTTVDNELSGWFGQDVRNLHITGTYNLLYNAALMVEEGLGYALCLDKLINTSGDSKLCFKPLTPDLHAGLNIIWKKHQVFSDAANKFLGQIRYNIEKHTQND</sequence>
<dbReference type="SUPFAM" id="SSF53850">
    <property type="entry name" value="Periplasmic binding protein-like II"/>
    <property type="match status" value="1"/>
</dbReference>
<dbReference type="GO" id="GO:0003677">
    <property type="term" value="F:DNA binding"/>
    <property type="evidence" value="ECO:0007669"/>
    <property type="project" value="UniProtKB-KW"/>
</dbReference>
<evidence type="ECO:0000313" key="7">
    <source>
        <dbReference type="Proteomes" id="UP000321558"/>
    </source>
</evidence>
<dbReference type="GO" id="GO:0005829">
    <property type="term" value="C:cytosol"/>
    <property type="evidence" value="ECO:0007669"/>
    <property type="project" value="TreeGrafter"/>
</dbReference>
<dbReference type="PANTHER" id="PTHR30419">
    <property type="entry name" value="HTH-TYPE TRANSCRIPTIONAL REGULATOR YBHD"/>
    <property type="match status" value="1"/>
</dbReference>
<dbReference type="InterPro" id="IPR005119">
    <property type="entry name" value="LysR_subst-bd"/>
</dbReference>
<comment type="similarity">
    <text evidence="1">Belongs to the LysR transcriptional regulatory family.</text>
</comment>
<evidence type="ECO:0000256" key="4">
    <source>
        <dbReference type="ARBA" id="ARBA00023163"/>
    </source>
</evidence>
<protein>
    <submittedName>
        <fullName evidence="6">LysR family transcriptional regulator</fullName>
    </submittedName>
</protein>
<evidence type="ECO:0000259" key="5">
    <source>
        <dbReference type="PROSITE" id="PS50931"/>
    </source>
</evidence>
<feature type="domain" description="HTH lysR-type" evidence="5">
    <location>
        <begin position="1"/>
        <end position="58"/>
    </location>
</feature>
<dbReference type="PROSITE" id="PS50931">
    <property type="entry name" value="HTH_LYSR"/>
    <property type="match status" value="1"/>
</dbReference>
<accession>A0A511ZNK1</accession>
<keyword evidence="4" id="KW-0804">Transcription</keyword>
<dbReference type="FunFam" id="1.10.10.10:FF:000001">
    <property type="entry name" value="LysR family transcriptional regulator"/>
    <property type="match status" value="1"/>
</dbReference>
<comment type="caution">
    <text evidence="6">The sequence shown here is derived from an EMBL/GenBank/DDBJ whole genome shotgun (WGS) entry which is preliminary data.</text>
</comment>
<keyword evidence="3" id="KW-0238">DNA-binding</keyword>
<dbReference type="EMBL" id="BJYM01000018">
    <property type="protein sequence ID" value="GEN89026.1"/>
    <property type="molecule type" value="Genomic_DNA"/>
</dbReference>
<dbReference type="RefSeq" id="WP_147211927.1">
    <property type="nucleotide sequence ID" value="NZ_BJYM01000018.1"/>
</dbReference>
<evidence type="ECO:0000256" key="3">
    <source>
        <dbReference type="ARBA" id="ARBA00023125"/>
    </source>
</evidence>
<dbReference type="InterPro" id="IPR036390">
    <property type="entry name" value="WH_DNA-bd_sf"/>
</dbReference>
<dbReference type="InterPro" id="IPR050950">
    <property type="entry name" value="HTH-type_LysR_regulators"/>
</dbReference>
<dbReference type="SUPFAM" id="SSF46785">
    <property type="entry name" value="Winged helix' DNA-binding domain"/>
    <property type="match status" value="1"/>
</dbReference>
<name>A0A511ZNK1_9BACI</name>